<name>A0A1M5HQK6_9BACT</name>
<dbReference type="InterPro" id="IPR001610">
    <property type="entry name" value="PAC"/>
</dbReference>
<dbReference type="Gene3D" id="3.30.450.20">
    <property type="entry name" value="PAS domain"/>
    <property type="match status" value="3"/>
</dbReference>
<keyword evidence="4" id="KW-0808">Transferase</keyword>
<dbReference type="SUPFAM" id="SSF55785">
    <property type="entry name" value="PYP-like sensor domain (PAS domain)"/>
    <property type="match status" value="3"/>
</dbReference>
<dbReference type="InterPro" id="IPR036890">
    <property type="entry name" value="HATPase_C_sf"/>
</dbReference>
<evidence type="ECO:0000256" key="5">
    <source>
        <dbReference type="ARBA" id="ARBA00022777"/>
    </source>
</evidence>
<dbReference type="Gene3D" id="3.40.50.2300">
    <property type="match status" value="1"/>
</dbReference>
<dbReference type="SUPFAM" id="SSF55874">
    <property type="entry name" value="ATPase domain of HSP90 chaperone/DNA topoisomerase II/histidine kinase"/>
    <property type="match status" value="1"/>
</dbReference>
<dbReference type="Pfam" id="PF08448">
    <property type="entry name" value="PAS_4"/>
    <property type="match status" value="1"/>
</dbReference>
<dbReference type="RefSeq" id="WP_178372029.1">
    <property type="nucleotide sequence ID" value="NZ_FQVB01000047.1"/>
</dbReference>
<dbReference type="CDD" id="cd00156">
    <property type="entry name" value="REC"/>
    <property type="match status" value="1"/>
</dbReference>
<dbReference type="Gene3D" id="3.30.565.10">
    <property type="entry name" value="Histidine kinase-like ATPase, C-terminal domain"/>
    <property type="match status" value="1"/>
</dbReference>
<reference evidence="13" key="1">
    <citation type="submission" date="2016-11" db="EMBL/GenBank/DDBJ databases">
        <authorList>
            <person name="Varghese N."/>
            <person name="Submissions S."/>
        </authorList>
    </citation>
    <scope>NUCLEOTIDE SEQUENCE [LARGE SCALE GENOMIC DNA]</scope>
    <source>
        <strain evidence="13">DSM 9756</strain>
    </source>
</reference>
<dbReference type="Pfam" id="PF13426">
    <property type="entry name" value="PAS_9"/>
    <property type="match status" value="1"/>
</dbReference>
<evidence type="ECO:0000256" key="6">
    <source>
        <dbReference type="PROSITE-ProRule" id="PRU00169"/>
    </source>
</evidence>
<gene>
    <name evidence="12" type="ORF">SAMN02745206_03415</name>
</gene>
<dbReference type="NCBIfam" id="TIGR00229">
    <property type="entry name" value="sensory_box"/>
    <property type="match status" value="3"/>
</dbReference>
<evidence type="ECO:0000256" key="1">
    <source>
        <dbReference type="ARBA" id="ARBA00000085"/>
    </source>
</evidence>
<keyword evidence="13" id="KW-1185">Reference proteome</keyword>
<sequence length="793" mass="89273">MRRILIVDDEAPVRALVAKAMEKVGYECTAAASAEQARKILETETFDLVMSDVNMPGESGLDFIQYVVRAHPDTATLLVSVMDDPAVARRALDLGVYGYIVKPFDLTAIQIDVESALRRRDLEVANRRYREDLEALVAERTRELLRQKEEYALLVKTLPCVVYVGNPDWTVTFVSERVMDITGYPPEAFLSGGKRWHEMILEEDLPLLRAAVKKALKEEGAFVREYRIQDAKGRERWIQDRGQIVRKPDGGIDYMSGVIFDITAQKRAEEALERAKEEWERTFDAVPDLIAVMDKNLHIEQVNRAFRERVSGLESDLVGKPCYTVLHDRDRMCDKCPSNGGHREERVYETEVYNKKLKAYFHATSAPIPDSQGNVTGYVSVLRDITRQKKAEEALKSAHRELDQLFSAISSVLIGLDAEGRVLRWNKMAEDVFGLNSEDVVGRDLDELGIDWQWDRVRQAMACCRAKKKSQRVDDLRYTRVDGQPGFLGLNINPVELDQNRGMGLLVMGAEITHRKLLESQLAQAQKLESIGQLAAGIAHEINTPTQFIGDNVRFLQDAFTDLADLMEKYRELCSRALTVEELREAAEAVTQTEESLDVDYLLEEIPQAISQSLEGVQRVARIVLAMKEFSHPGQEEKVPLDINHALENTLTVARNEWKYVADVVTDFDPTLPPVPCIPAELNQVFLNIIVNAAHAIKDALDGGRGEKGTITVTTRYRDDVCEVRISDTGTGIPKHIRHRIFDPFFTTKEVGKGTGQGLAISHSVIVDKHGGRLSFETEEGKGTTFIIEIPLE</sequence>
<dbReference type="InterPro" id="IPR011006">
    <property type="entry name" value="CheY-like_superfamily"/>
</dbReference>
<protein>
    <recommendedName>
        <fullName evidence="2">histidine kinase</fullName>
        <ecNumber evidence="2">2.7.13.3</ecNumber>
    </recommendedName>
</protein>
<dbReference type="InterPro" id="IPR000700">
    <property type="entry name" value="PAS-assoc_C"/>
</dbReference>
<comment type="catalytic activity">
    <reaction evidence="1">
        <text>ATP + protein L-histidine = ADP + protein N-phospho-L-histidine.</text>
        <dbReference type="EC" id="2.7.13.3"/>
    </reaction>
</comment>
<evidence type="ECO:0000313" key="13">
    <source>
        <dbReference type="Proteomes" id="UP000184076"/>
    </source>
</evidence>
<feature type="domain" description="Response regulatory" evidence="9">
    <location>
        <begin position="3"/>
        <end position="117"/>
    </location>
</feature>
<dbReference type="CDD" id="cd00130">
    <property type="entry name" value="PAS"/>
    <property type="match status" value="3"/>
</dbReference>
<dbReference type="InterPro" id="IPR052162">
    <property type="entry name" value="Sensor_kinase/Photoreceptor"/>
</dbReference>
<dbReference type="PROSITE" id="PS50112">
    <property type="entry name" value="PAS"/>
    <property type="match status" value="2"/>
</dbReference>
<dbReference type="PROSITE" id="PS50113">
    <property type="entry name" value="PAC"/>
    <property type="match status" value="3"/>
</dbReference>
<dbReference type="InterPro" id="IPR035965">
    <property type="entry name" value="PAS-like_dom_sf"/>
</dbReference>
<dbReference type="AlphaFoldDB" id="A0A1M5HQK6"/>
<dbReference type="SUPFAM" id="SSF52172">
    <property type="entry name" value="CheY-like"/>
    <property type="match status" value="1"/>
</dbReference>
<accession>A0A1M5HQK6</accession>
<dbReference type="InterPro" id="IPR004358">
    <property type="entry name" value="Sig_transdc_His_kin-like_C"/>
</dbReference>
<keyword evidence="5" id="KW-0418">Kinase</keyword>
<feature type="domain" description="PAC" evidence="11">
    <location>
        <begin position="346"/>
        <end position="397"/>
    </location>
</feature>
<dbReference type="InterPro" id="IPR013656">
    <property type="entry name" value="PAS_4"/>
</dbReference>
<dbReference type="STRING" id="1121391.SAMN02745206_03415"/>
<feature type="domain" description="PAC" evidence="11">
    <location>
        <begin position="222"/>
        <end position="274"/>
    </location>
</feature>
<dbReference type="Proteomes" id="UP000184076">
    <property type="component" value="Unassembled WGS sequence"/>
</dbReference>
<feature type="coiled-coil region" evidence="7">
    <location>
        <begin position="119"/>
        <end position="150"/>
    </location>
</feature>
<evidence type="ECO:0000256" key="7">
    <source>
        <dbReference type="SAM" id="Coils"/>
    </source>
</evidence>
<evidence type="ECO:0000259" key="9">
    <source>
        <dbReference type="PROSITE" id="PS50110"/>
    </source>
</evidence>
<dbReference type="InterPro" id="IPR000014">
    <property type="entry name" value="PAS"/>
</dbReference>
<dbReference type="GO" id="GO:0004673">
    <property type="term" value="F:protein histidine kinase activity"/>
    <property type="evidence" value="ECO:0007669"/>
    <property type="project" value="UniProtKB-EC"/>
</dbReference>
<feature type="domain" description="Histidine kinase" evidence="8">
    <location>
        <begin position="537"/>
        <end position="793"/>
    </location>
</feature>
<evidence type="ECO:0000259" key="10">
    <source>
        <dbReference type="PROSITE" id="PS50112"/>
    </source>
</evidence>
<dbReference type="PANTHER" id="PTHR43304:SF1">
    <property type="entry name" value="PAC DOMAIN-CONTAINING PROTEIN"/>
    <property type="match status" value="1"/>
</dbReference>
<dbReference type="Gene3D" id="1.10.287.130">
    <property type="match status" value="1"/>
</dbReference>
<dbReference type="SMART" id="SM00091">
    <property type="entry name" value="PAS"/>
    <property type="match status" value="3"/>
</dbReference>
<dbReference type="SMART" id="SM00387">
    <property type="entry name" value="HATPase_c"/>
    <property type="match status" value="1"/>
</dbReference>
<feature type="domain" description="PAS" evidence="10">
    <location>
        <begin position="398"/>
        <end position="445"/>
    </location>
</feature>
<dbReference type="PROSITE" id="PS50110">
    <property type="entry name" value="RESPONSE_REGULATORY"/>
    <property type="match status" value="1"/>
</dbReference>
<keyword evidence="3 6" id="KW-0597">Phosphoprotein</keyword>
<dbReference type="EC" id="2.7.13.3" evidence="2"/>
<keyword evidence="7" id="KW-0175">Coiled coil</keyword>
<dbReference type="PROSITE" id="PS50109">
    <property type="entry name" value="HIS_KIN"/>
    <property type="match status" value="1"/>
</dbReference>
<dbReference type="GO" id="GO:0000160">
    <property type="term" value="P:phosphorelay signal transduction system"/>
    <property type="evidence" value="ECO:0007669"/>
    <property type="project" value="InterPro"/>
</dbReference>
<dbReference type="PANTHER" id="PTHR43304">
    <property type="entry name" value="PHYTOCHROME-LIKE PROTEIN CPH1"/>
    <property type="match status" value="1"/>
</dbReference>
<feature type="domain" description="PAC" evidence="11">
    <location>
        <begin position="472"/>
        <end position="524"/>
    </location>
</feature>
<dbReference type="Pfam" id="PF08447">
    <property type="entry name" value="PAS_3"/>
    <property type="match status" value="1"/>
</dbReference>
<dbReference type="SMART" id="SM00086">
    <property type="entry name" value="PAC"/>
    <property type="match status" value="3"/>
</dbReference>
<dbReference type="Pfam" id="PF02518">
    <property type="entry name" value="HATPase_c"/>
    <property type="match status" value="1"/>
</dbReference>
<feature type="modified residue" description="4-aspartylphosphate" evidence="6">
    <location>
        <position position="52"/>
    </location>
</feature>
<dbReference type="InterPro" id="IPR013655">
    <property type="entry name" value="PAS_fold_3"/>
</dbReference>
<evidence type="ECO:0000256" key="2">
    <source>
        <dbReference type="ARBA" id="ARBA00012438"/>
    </source>
</evidence>
<evidence type="ECO:0000256" key="4">
    <source>
        <dbReference type="ARBA" id="ARBA00022679"/>
    </source>
</evidence>
<evidence type="ECO:0000313" key="12">
    <source>
        <dbReference type="EMBL" id="SHG18254.1"/>
    </source>
</evidence>
<proteinExistence type="predicted"/>
<dbReference type="Pfam" id="PF00072">
    <property type="entry name" value="Response_reg"/>
    <property type="match status" value="1"/>
</dbReference>
<evidence type="ECO:0000256" key="3">
    <source>
        <dbReference type="ARBA" id="ARBA00022553"/>
    </source>
</evidence>
<dbReference type="InterPro" id="IPR003594">
    <property type="entry name" value="HATPase_dom"/>
</dbReference>
<dbReference type="SMART" id="SM00448">
    <property type="entry name" value="REC"/>
    <property type="match status" value="1"/>
</dbReference>
<evidence type="ECO:0000259" key="11">
    <source>
        <dbReference type="PROSITE" id="PS50113"/>
    </source>
</evidence>
<dbReference type="EMBL" id="FQVB01000047">
    <property type="protein sequence ID" value="SHG18254.1"/>
    <property type="molecule type" value="Genomic_DNA"/>
</dbReference>
<organism evidence="12 13">
    <name type="scientific">Desulfacinum infernum DSM 9756</name>
    <dbReference type="NCBI Taxonomy" id="1121391"/>
    <lineage>
        <taxon>Bacteria</taxon>
        <taxon>Pseudomonadati</taxon>
        <taxon>Thermodesulfobacteriota</taxon>
        <taxon>Syntrophobacteria</taxon>
        <taxon>Syntrophobacterales</taxon>
        <taxon>Syntrophobacteraceae</taxon>
        <taxon>Desulfacinum</taxon>
    </lineage>
</organism>
<dbReference type="InterPro" id="IPR005467">
    <property type="entry name" value="His_kinase_dom"/>
</dbReference>
<dbReference type="InterPro" id="IPR001789">
    <property type="entry name" value="Sig_transdc_resp-reg_receiver"/>
</dbReference>
<evidence type="ECO:0000259" key="8">
    <source>
        <dbReference type="PROSITE" id="PS50109"/>
    </source>
</evidence>
<feature type="domain" description="PAS" evidence="10">
    <location>
        <begin position="147"/>
        <end position="219"/>
    </location>
</feature>
<dbReference type="PRINTS" id="PR00344">
    <property type="entry name" value="BCTRLSENSOR"/>
</dbReference>